<dbReference type="KEGG" id="sgz:C0216_31955"/>
<dbReference type="Gene3D" id="1.10.260.40">
    <property type="entry name" value="lambda repressor-like DNA-binding domains"/>
    <property type="match status" value="1"/>
</dbReference>
<dbReference type="OrthoDB" id="3504495at2"/>
<dbReference type="CDD" id="cd00093">
    <property type="entry name" value="HTH_XRE"/>
    <property type="match status" value="1"/>
</dbReference>
<dbReference type="AlphaFoldDB" id="A0A344UB38"/>
<dbReference type="InterPro" id="IPR010982">
    <property type="entry name" value="Lambda_DNA-bd_dom_sf"/>
</dbReference>
<dbReference type="SUPFAM" id="SSF47413">
    <property type="entry name" value="lambda repressor-like DNA-binding domains"/>
    <property type="match status" value="1"/>
</dbReference>
<keyword evidence="2" id="KW-0614">Plasmid</keyword>
<reference evidence="2 3" key="1">
    <citation type="submission" date="2018-01" db="EMBL/GenBank/DDBJ databases">
        <title>Draft genome Sequence of streptomyces globosus LZH-48.</title>
        <authorList>
            <person name="Ran K."/>
            <person name="Li Z."/>
            <person name="Wei S."/>
            <person name="Dong R."/>
        </authorList>
    </citation>
    <scope>NUCLEOTIDE SEQUENCE [LARGE SCALE GENOMIC DNA]</scope>
    <source>
        <strain evidence="2 3">LZH-48</strain>
        <plasmid evidence="2 3">unnamed2</plasmid>
    </source>
</reference>
<keyword evidence="3" id="KW-1185">Reference proteome</keyword>
<proteinExistence type="predicted"/>
<geneLocation type="plasmid" evidence="2 3">
    <name>unnamed2</name>
</geneLocation>
<accession>A0A344UB38</accession>
<gene>
    <name evidence="2" type="ORF">C0216_31955</name>
</gene>
<dbReference type="InterPro" id="IPR001387">
    <property type="entry name" value="Cro/C1-type_HTH"/>
</dbReference>
<name>A0A344UB38_9ACTN</name>
<evidence type="ECO:0000313" key="3">
    <source>
        <dbReference type="Proteomes" id="UP000252004"/>
    </source>
</evidence>
<dbReference type="Proteomes" id="UP000252004">
    <property type="component" value="Plasmid unnamed2"/>
</dbReference>
<dbReference type="GO" id="GO:0003677">
    <property type="term" value="F:DNA binding"/>
    <property type="evidence" value="ECO:0007669"/>
    <property type="project" value="InterPro"/>
</dbReference>
<dbReference type="EMBL" id="CP030864">
    <property type="protein sequence ID" value="AXE28109.1"/>
    <property type="molecule type" value="Genomic_DNA"/>
</dbReference>
<sequence length="418" mass="45557">MSIDAPPGPHDNPIAFGQRVQIHRTRRGMTREQLAGLLGHHPSWVKKIETGSMRMPRLPEILRIAQALRIRRLDDLVGDMGAEPHTDLFLGPGHDRLAAVRTALASYAPPGTCEAPSPEFLRAALDSAWRARHGAPDHREVIGSLLPGLIRDTQLAVRQADTAAERRAALALQAEACCLAQFFVAYQPDPSLLWRVSERGTAAAHESEDPHAIGVAAWLSAQAHRDSGPGRYDEADEVVRQALHLLEPNLDRAPQHIQALVGALRAEAGLTAAKRRETGAAWGWWERADQIAQRLPADYFHPITSFGRAVMGAHGVSVAVELHSGGEAARQAARAEAATIPSRPRRARHRIEQARAYHLDSQAEAALTTLQQAHAAAPDTTRYNGFARVIVLEETTSRAPERRRLASRLAVDLGLLAA</sequence>
<evidence type="ECO:0000259" key="1">
    <source>
        <dbReference type="PROSITE" id="PS50943"/>
    </source>
</evidence>
<protein>
    <submittedName>
        <fullName evidence="2">XRE family transcriptional regulator</fullName>
    </submittedName>
</protein>
<feature type="domain" description="HTH cro/C1-type" evidence="1">
    <location>
        <begin position="20"/>
        <end position="76"/>
    </location>
</feature>
<dbReference type="SMART" id="SM00530">
    <property type="entry name" value="HTH_XRE"/>
    <property type="match status" value="1"/>
</dbReference>
<dbReference type="PROSITE" id="PS50943">
    <property type="entry name" value="HTH_CROC1"/>
    <property type="match status" value="1"/>
</dbReference>
<organism evidence="2 3">
    <name type="scientific">Streptomyces globosus</name>
    <dbReference type="NCBI Taxonomy" id="68209"/>
    <lineage>
        <taxon>Bacteria</taxon>
        <taxon>Bacillati</taxon>
        <taxon>Actinomycetota</taxon>
        <taxon>Actinomycetes</taxon>
        <taxon>Kitasatosporales</taxon>
        <taxon>Streptomycetaceae</taxon>
        <taxon>Streptomyces</taxon>
    </lineage>
</organism>
<dbReference type="Pfam" id="PF13560">
    <property type="entry name" value="HTH_31"/>
    <property type="match status" value="1"/>
</dbReference>
<evidence type="ECO:0000313" key="2">
    <source>
        <dbReference type="EMBL" id="AXE28109.1"/>
    </source>
</evidence>
<dbReference type="RefSeq" id="WP_114059270.1">
    <property type="nucleotide sequence ID" value="NZ_CP030864.1"/>
</dbReference>